<evidence type="ECO:0000313" key="2">
    <source>
        <dbReference type="EMBL" id="CAE0372613.1"/>
    </source>
</evidence>
<dbReference type="Gene3D" id="3.30.110.20">
    <property type="entry name" value="Alba-like domain"/>
    <property type="match status" value="1"/>
</dbReference>
<dbReference type="InterPro" id="IPR007347">
    <property type="entry name" value="SpoVS"/>
</dbReference>
<dbReference type="PANTHER" id="PTHR35331:SF1">
    <property type="entry name" value="STAGE V SPORULATION PROTEIN S"/>
    <property type="match status" value="1"/>
</dbReference>
<proteinExistence type="predicted"/>
<dbReference type="Pfam" id="PF04232">
    <property type="entry name" value="SpoVS"/>
    <property type="match status" value="1"/>
</dbReference>
<accession>A0A7S3K262</accession>
<reference evidence="2" key="1">
    <citation type="submission" date="2021-01" db="EMBL/GenBank/DDBJ databases">
        <authorList>
            <person name="Corre E."/>
            <person name="Pelletier E."/>
            <person name="Niang G."/>
            <person name="Scheremetjew M."/>
            <person name="Finn R."/>
            <person name="Kale V."/>
            <person name="Holt S."/>
            <person name="Cochrane G."/>
            <person name="Meng A."/>
            <person name="Brown T."/>
            <person name="Cohen L."/>
        </authorList>
    </citation>
    <scope>NUCLEOTIDE SEQUENCE</scope>
    <source>
        <strain evidence="2">CCMP1510</strain>
    </source>
</reference>
<feature type="region of interest" description="Disordered" evidence="1">
    <location>
        <begin position="333"/>
        <end position="358"/>
    </location>
</feature>
<dbReference type="EMBL" id="HBIJ01020478">
    <property type="protein sequence ID" value="CAE0372613.1"/>
    <property type="molecule type" value="Transcribed_RNA"/>
</dbReference>
<protein>
    <submittedName>
        <fullName evidence="2">Uncharacterized protein</fullName>
    </submittedName>
</protein>
<feature type="region of interest" description="Disordered" evidence="1">
    <location>
        <begin position="33"/>
        <end position="70"/>
    </location>
</feature>
<dbReference type="AlphaFoldDB" id="A0A7S3K262"/>
<organism evidence="2">
    <name type="scientific">Aureoumbra lagunensis</name>
    <dbReference type="NCBI Taxonomy" id="44058"/>
    <lineage>
        <taxon>Eukaryota</taxon>
        <taxon>Sar</taxon>
        <taxon>Stramenopiles</taxon>
        <taxon>Ochrophyta</taxon>
        <taxon>Pelagophyceae</taxon>
        <taxon>Pelagomonadales</taxon>
        <taxon>Aureoumbra</taxon>
    </lineage>
</organism>
<dbReference type="PANTHER" id="PTHR35331">
    <property type="entry name" value="STAGE V SPORULATION PROTEIN S"/>
    <property type="match status" value="1"/>
</dbReference>
<dbReference type="InterPro" id="IPR036882">
    <property type="entry name" value="Alba-like_dom_sf"/>
</dbReference>
<name>A0A7S3K262_9STRA</name>
<evidence type="ECO:0000256" key="1">
    <source>
        <dbReference type="SAM" id="MobiDB-lite"/>
    </source>
</evidence>
<gene>
    <name evidence="2" type="ORF">ALAG00032_LOCUS13397</name>
</gene>
<sequence length="358" mass="38456">MDGTRNGNGIPHPPNGELHQRIEEIIGGASCAQSKRLPINRETNKRGNNNRRVNHENSSGSRSRRNQRILEAPNGRVKWVSLDDDGKIVARLIVGAGMASAVVGFPVTLHAKYEANVNTSIKGIAIAAKRCVEELGIHIACAPHFRENRNELTLTVVKISANSAILASQFDNATTPKTKDVLTVARSTDYRILAGAIAKRTRDNQQSVLRAIGASAVFASVRALATCREYLEQDATPETTNDVIALPRFSKVRVEGRDSETTVLELCVFPATDIINISSPTSNNDQNNIGNETGHTMNNIIDTNNGGTHIGDQDALGALGTELEANLAQTEQQVSSLPLVNPPPGLGARPDLSGIDDQ</sequence>
<dbReference type="GO" id="GO:0003676">
    <property type="term" value="F:nucleic acid binding"/>
    <property type="evidence" value="ECO:0007669"/>
    <property type="project" value="InterPro"/>
</dbReference>